<feature type="region of interest" description="Disordered" evidence="1">
    <location>
        <begin position="174"/>
        <end position="216"/>
    </location>
</feature>
<dbReference type="Proteomes" id="UP000824120">
    <property type="component" value="Chromosome 9"/>
</dbReference>
<sequence>VPEAPNVTSARQPTSSSWGRDKTRRTGRGEVLNATTGNRSTTIRTSREVTPEKSTSPSPTSQENATTGVLASMQKALESLVNKMDRQERDGRPTGAAPLKWDEFTKLFMDNFLPNSQRQKYAMQFESHLFNALAPHISTMTYSEVDDLAREIEDKGREECATYGVRKKAKIGGSYSGDLGANHRTENQGRKQQGSQTGMDTVSSTQGHRNSGQMYATTPSCQTCGKSHVGQCRVVTGGCFRCGTGNRGRGVGDRFTGNQGQGNA</sequence>
<evidence type="ECO:0000313" key="2">
    <source>
        <dbReference type="EMBL" id="KAG5587434.1"/>
    </source>
</evidence>
<feature type="compositionally biased region" description="Polar residues" evidence="1">
    <location>
        <begin position="190"/>
        <end position="216"/>
    </location>
</feature>
<protein>
    <recommendedName>
        <fullName evidence="4">Gag-pol polyprotein</fullName>
    </recommendedName>
</protein>
<dbReference type="AlphaFoldDB" id="A0A9J5XID0"/>
<name>A0A9J5XID0_SOLCO</name>
<feature type="compositionally biased region" description="Polar residues" evidence="1">
    <location>
        <begin position="33"/>
        <end position="44"/>
    </location>
</feature>
<evidence type="ECO:0000313" key="3">
    <source>
        <dbReference type="Proteomes" id="UP000824120"/>
    </source>
</evidence>
<feature type="region of interest" description="Disordered" evidence="1">
    <location>
        <begin position="1"/>
        <end position="66"/>
    </location>
</feature>
<gene>
    <name evidence="2" type="ORF">H5410_047868</name>
</gene>
<keyword evidence="3" id="KW-1185">Reference proteome</keyword>
<organism evidence="2 3">
    <name type="scientific">Solanum commersonii</name>
    <name type="common">Commerson's wild potato</name>
    <name type="synonym">Commerson's nightshade</name>
    <dbReference type="NCBI Taxonomy" id="4109"/>
    <lineage>
        <taxon>Eukaryota</taxon>
        <taxon>Viridiplantae</taxon>
        <taxon>Streptophyta</taxon>
        <taxon>Embryophyta</taxon>
        <taxon>Tracheophyta</taxon>
        <taxon>Spermatophyta</taxon>
        <taxon>Magnoliopsida</taxon>
        <taxon>eudicotyledons</taxon>
        <taxon>Gunneridae</taxon>
        <taxon>Pentapetalae</taxon>
        <taxon>asterids</taxon>
        <taxon>lamiids</taxon>
        <taxon>Solanales</taxon>
        <taxon>Solanaceae</taxon>
        <taxon>Solanoideae</taxon>
        <taxon>Solaneae</taxon>
        <taxon>Solanum</taxon>
    </lineage>
</organism>
<evidence type="ECO:0008006" key="4">
    <source>
        <dbReference type="Google" id="ProtNLM"/>
    </source>
</evidence>
<feature type="non-terminal residue" evidence="2">
    <location>
        <position position="264"/>
    </location>
</feature>
<dbReference type="EMBL" id="JACXVP010000009">
    <property type="protein sequence ID" value="KAG5587434.1"/>
    <property type="molecule type" value="Genomic_DNA"/>
</dbReference>
<feature type="non-terminal residue" evidence="2">
    <location>
        <position position="1"/>
    </location>
</feature>
<evidence type="ECO:0000256" key="1">
    <source>
        <dbReference type="SAM" id="MobiDB-lite"/>
    </source>
</evidence>
<proteinExistence type="predicted"/>
<reference evidence="2 3" key="1">
    <citation type="submission" date="2020-09" db="EMBL/GenBank/DDBJ databases">
        <title>De no assembly of potato wild relative species, Solanum commersonii.</title>
        <authorList>
            <person name="Cho K."/>
        </authorList>
    </citation>
    <scope>NUCLEOTIDE SEQUENCE [LARGE SCALE GENOMIC DNA]</scope>
    <source>
        <strain evidence="2">LZ3.2</strain>
        <tissue evidence="2">Leaf</tissue>
    </source>
</reference>
<dbReference type="OrthoDB" id="1306017at2759"/>
<feature type="compositionally biased region" description="Polar residues" evidence="1">
    <location>
        <begin position="1"/>
        <end position="18"/>
    </location>
</feature>
<accession>A0A9J5XID0</accession>
<comment type="caution">
    <text evidence="2">The sequence shown here is derived from an EMBL/GenBank/DDBJ whole genome shotgun (WGS) entry which is preliminary data.</text>
</comment>